<dbReference type="PANTHER" id="PTHR43490">
    <property type="entry name" value="(+)-NEOMENTHOL DEHYDROGENASE"/>
    <property type="match status" value="1"/>
</dbReference>
<evidence type="ECO:0008006" key="7">
    <source>
        <dbReference type="Google" id="ProtNLM"/>
    </source>
</evidence>
<evidence type="ECO:0000256" key="3">
    <source>
        <dbReference type="ARBA" id="ARBA00023002"/>
    </source>
</evidence>
<dbReference type="InterPro" id="IPR036291">
    <property type="entry name" value="NAD(P)-bd_dom_sf"/>
</dbReference>
<evidence type="ECO:0000256" key="1">
    <source>
        <dbReference type="ARBA" id="ARBA00006484"/>
    </source>
</evidence>
<evidence type="ECO:0000256" key="4">
    <source>
        <dbReference type="RuleBase" id="RU000363"/>
    </source>
</evidence>
<name>A0A068UKV1_COFCA</name>
<dbReference type="OMA" id="RICKITI"/>
<dbReference type="PhylomeDB" id="A0A068UKV1"/>
<dbReference type="GO" id="GO:0016491">
    <property type="term" value="F:oxidoreductase activity"/>
    <property type="evidence" value="ECO:0007669"/>
    <property type="project" value="UniProtKB-KW"/>
</dbReference>
<gene>
    <name evidence="5" type="ORF">GSCOC_T00027981001</name>
</gene>
<dbReference type="PANTHER" id="PTHR43490:SF98">
    <property type="entry name" value="OS02G0640600 PROTEIN"/>
    <property type="match status" value="1"/>
</dbReference>
<evidence type="ECO:0000313" key="5">
    <source>
        <dbReference type="EMBL" id="CDP08864.1"/>
    </source>
</evidence>
<dbReference type="InterPro" id="IPR002347">
    <property type="entry name" value="SDR_fam"/>
</dbReference>
<dbReference type="PRINTS" id="PR00080">
    <property type="entry name" value="SDRFAMILY"/>
</dbReference>
<accession>A0A068UKV1</accession>
<dbReference type="Gene3D" id="3.40.50.720">
    <property type="entry name" value="NAD(P)-binding Rossmann-like Domain"/>
    <property type="match status" value="1"/>
</dbReference>
<dbReference type="Pfam" id="PF00106">
    <property type="entry name" value="adh_short"/>
    <property type="match status" value="2"/>
</dbReference>
<dbReference type="InParanoid" id="A0A068UKV1"/>
<reference evidence="6" key="1">
    <citation type="journal article" date="2014" name="Science">
        <title>The coffee genome provides insight into the convergent evolution of caffeine biosynthesis.</title>
        <authorList>
            <person name="Denoeud F."/>
            <person name="Carretero-Paulet L."/>
            <person name="Dereeper A."/>
            <person name="Droc G."/>
            <person name="Guyot R."/>
            <person name="Pietrella M."/>
            <person name="Zheng C."/>
            <person name="Alberti A."/>
            <person name="Anthony F."/>
            <person name="Aprea G."/>
            <person name="Aury J.M."/>
            <person name="Bento P."/>
            <person name="Bernard M."/>
            <person name="Bocs S."/>
            <person name="Campa C."/>
            <person name="Cenci A."/>
            <person name="Combes M.C."/>
            <person name="Crouzillat D."/>
            <person name="Da Silva C."/>
            <person name="Daddiego L."/>
            <person name="De Bellis F."/>
            <person name="Dussert S."/>
            <person name="Garsmeur O."/>
            <person name="Gayraud T."/>
            <person name="Guignon V."/>
            <person name="Jahn K."/>
            <person name="Jamilloux V."/>
            <person name="Joet T."/>
            <person name="Labadie K."/>
            <person name="Lan T."/>
            <person name="Leclercq J."/>
            <person name="Lepelley M."/>
            <person name="Leroy T."/>
            <person name="Li L.T."/>
            <person name="Librado P."/>
            <person name="Lopez L."/>
            <person name="Munoz A."/>
            <person name="Noel B."/>
            <person name="Pallavicini A."/>
            <person name="Perrotta G."/>
            <person name="Poncet V."/>
            <person name="Pot D."/>
            <person name="Priyono X."/>
            <person name="Rigoreau M."/>
            <person name="Rouard M."/>
            <person name="Rozas J."/>
            <person name="Tranchant-Dubreuil C."/>
            <person name="VanBuren R."/>
            <person name="Zhang Q."/>
            <person name="Andrade A.C."/>
            <person name="Argout X."/>
            <person name="Bertrand B."/>
            <person name="de Kochko A."/>
            <person name="Graziosi G."/>
            <person name="Henry R.J."/>
            <person name="Jayarama X."/>
            <person name="Ming R."/>
            <person name="Nagai C."/>
            <person name="Rounsley S."/>
            <person name="Sankoff D."/>
            <person name="Giuliano G."/>
            <person name="Albert V.A."/>
            <person name="Wincker P."/>
            <person name="Lashermes P."/>
        </authorList>
    </citation>
    <scope>NUCLEOTIDE SEQUENCE [LARGE SCALE GENOMIC DNA]</scope>
    <source>
        <strain evidence="6">cv. DH200-94</strain>
    </source>
</reference>
<protein>
    <recommendedName>
        <fullName evidence="7">(+)-neomenthol dehydrogenase</fullName>
    </recommendedName>
</protein>
<keyword evidence="2" id="KW-0521">NADP</keyword>
<dbReference type="STRING" id="49390.A0A068UKV1"/>
<organism evidence="5 6">
    <name type="scientific">Coffea canephora</name>
    <name type="common">Robusta coffee</name>
    <dbReference type="NCBI Taxonomy" id="49390"/>
    <lineage>
        <taxon>Eukaryota</taxon>
        <taxon>Viridiplantae</taxon>
        <taxon>Streptophyta</taxon>
        <taxon>Embryophyta</taxon>
        <taxon>Tracheophyta</taxon>
        <taxon>Spermatophyta</taxon>
        <taxon>Magnoliopsida</taxon>
        <taxon>eudicotyledons</taxon>
        <taxon>Gunneridae</taxon>
        <taxon>Pentapetalae</taxon>
        <taxon>asterids</taxon>
        <taxon>lamiids</taxon>
        <taxon>Gentianales</taxon>
        <taxon>Rubiaceae</taxon>
        <taxon>Ixoroideae</taxon>
        <taxon>Gardenieae complex</taxon>
        <taxon>Bertiereae - Coffeeae clade</taxon>
        <taxon>Coffeeae</taxon>
        <taxon>Coffea</taxon>
    </lineage>
</organism>
<dbReference type="Proteomes" id="UP000295252">
    <property type="component" value="Chromosome IV"/>
</dbReference>
<dbReference type="AlphaFoldDB" id="A0A068UKV1"/>
<dbReference type="EMBL" id="HG739119">
    <property type="protein sequence ID" value="CDP08864.1"/>
    <property type="molecule type" value="Genomic_DNA"/>
</dbReference>
<dbReference type="Gramene" id="CDP08864">
    <property type="protein sequence ID" value="CDP08864"/>
    <property type="gene ID" value="GSCOC_T00027981001"/>
</dbReference>
<evidence type="ECO:0000256" key="2">
    <source>
        <dbReference type="ARBA" id="ARBA00022857"/>
    </source>
</evidence>
<proteinExistence type="inferred from homology"/>
<dbReference type="GO" id="GO:0016020">
    <property type="term" value="C:membrane"/>
    <property type="evidence" value="ECO:0007669"/>
    <property type="project" value="TreeGrafter"/>
</dbReference>
<dbReference type="PRINTS" id="PR00081">
    <property type="entry name" value="GDHRDH"/>
</dbReference>
<sequence length="380" mass="42920">MVVLTARDQKKGIEAVQSLKARASCDNVIFHQLDVGAPSSIASLADFIKTRFGKLDILVNNAAVLGVKVDSNALDSLADHVPGGYINWNEVSTQAHDLAEECLKTNYYGPKSTTEAFAPLLKLSDSGRVVNVSSSSGKLKFVANDWAQTILSDADCLTEDRIDEVLNEFLKDFKEGFLNAKGWPSFLSAYTLSKAALNAYTRIVAKKYPELTINCVCPGYVKTDMNYHRGVLSSEEDFYWTRIFRICKITIQFPLGWALSLLQHISGLIFLYVTLSLHYWLEFWELLDSEQTKTLWSTRNKKLRWIFRRVGEREGKIIGWTIEKLDSGYHRSLVLTFHRKSPLRKHLSKLVMVQSLSNFLLGPFGSSSPPNIEMTSFMLK</sequence>
<comment type="similarity">
    <text evidence="1 4">Belongs to the short-chain dehydrogenases/reductases (SDR) family.</text>
</comment>
<keyword evidence="6" id="KW-1185">Reference proteome</keyword>
<evidence type="ECO:0000313" key="6">
    <source>
        <dbReference type="Proteomes" id="UP000295252"/>
    </source>
</evidence>
<dbReference type="SUPFAM" id="SSF51735">
    <property type="entry name" value="NAD(P)-binding Rossmann-fold domains"/>
    <property type="match status" value="1"/>
</dbReference>
<keyword evidence="3" id="KW-0560">Oxidoreductase</keyword>